<accession>A0A2B7ZK40</accession>
<sequence length="256" mass="28944">MASHSPFQQVIQEDKANIYSPIRDALLGASIIPDAPKSTVLDDFTPTFALLISYPSTHTTISLGRYLSPDAVHTQPIFEFHPLLIPPYQNQNPTPAPRPHHPEKSYSIILTDPDAKSRKHPIWSEMCHWIVSNISSPGLVLHAQQQQQQEQQQEQQQQQKHGDRDANIPATPSYTLTPQILKSYLPPSPPPRTDYHRYVFVLLEGDAATAYNVSAPGERKHWGYGRMRRGVRDWAAEYGLEVVGATFFYARAVEKE</sequence>
<name>A0A2B7ZK40_9EURO</name>
<evidence type="ECO:0000313" key="3">
    <source>
        <dbReference type="Proteomes" id="UP000226031"/>
    </source>
</evidence>
<dbReference type="InterPro" id="IPR008914">
    <property type="entry name" value="PEBP"/>
</dbReference>
<keyword evidence="3" id="KW-1185">Reference proteome</keyword>
<dbReference type="STRING" id="73230.A0A2B7ZK40"/>
<reference evidence="2 3" key="1">
    <citation type="submission" date="2017-10" db="EMBL/GenBank/DDBJ databases">
        <title>Comparative genomics in systemic dimorphic fungi from Ajellomycetaceae.</title>
        <authorList>
            <person name="Munoz J.F."/>
            <person name="Mcewen J.G."/>
            <person name="Clay O.K."/>
            <person name="Cuomo C.A."/>
        </authorList>
    </citation>
    <scope>NUCLEOTIDE SEQUENCE [LARGE SCALE GENOMIC DNA]</scope>
    <source>
        <strain evidence="2 3">UAMH4076</strain>
    </source>
</reference>
<feature type="compositionally biased region" description="Low complexity" evidence="1">
    <location>
        <begin position="144"/>
        <end position="159"/>
    </location>
</feature>
<comment type="caution">
    <text evidence="2">The sequence shown here is derived from an EMBL/GenBank/DDBJ whole genome shotgun (WGS) entry which is preliminary data.</text>
</comment>
<protein>
    <recommendedName>
        <fullName evidence="4">Phosphatidylethanolamine-binding protein</fullName>
    </recommendedName>
</protein>
<dbReference type="GO" id="GO:0030414">
    <property type="term" value="F:peptidase inhibitor activity"/>
    <property type="evidence" value="ECO:0007669"/>
    <property type="project" value="TreeGrafter"/>
</dbReference>
<dbReference type="InterPro" id="IPR035810">
    <property type="entry name" value="PEBP_euk"/>
</dbReference>
<dbReference type="CDD" id="cd00866">
    <property type="entry name" value="PEBP_euk"/>
    <property type="match status" value="1"/>
</dbReference>
<dbReference type="Proteomes" id="UP000226031">
    <property type="component" value="Unassembled WGS sequence"/>
</dbReference>
<dbReference type="InterPro" id="IPR036610">
    <property type="entry name" value="PEBP-like_sf"/>
</dbReference>
<dbReference type="Gene3D" id="3.90.280.10">
    <property type="entry name" value="PEBP-like"/>
    <property type="match status" value="1"/>
</dbReference>
<dbReference type="GO" id="GO:0030162">
    <property type="term" value="P:regulation of proteolysis"/>
    <property type="evidence" value="ECO:0007669"/>
    <property type="project" value="TreeGrafter"/>
</dbReference>
<dbReference type="VEuPathDB" id="FungiDB:EMCG_02680"/>
<organism evidence="2 3">
    <name type="scientific">[Emmonsia] crescens</name>
    <dbReference type="NCBI Taxonomy" id="73230"/>
    <lineage>
        <taxon>Eukaryota</taxon>
        <taxon>Fungi</taxon>
        <taxon>Dikarya</taxon>
        <taxon>Ascomycota</taxon>
        <taxon>Pezizomycotina</taxon>
        <taxon>Eurotiomycetes</taxon>
        <taxon>Eurotiomycetidae</taxon>
        <taxon>Onygenales</taxon>
        <taxon>Ajellomycetaceae</taxon>
        <taxon>Emergomyces</taxon>
    </lineage>
</organism>
<dbReference type="EMBL" id="PDND01000056">
    <property type="protein sequence ID" value="PGH33721.1"/>
    <property type="molecule type" value="Genomic_DNA"/>
</dbReference>
<gene>
    <name evidence="2" type="ORF">GX50_03460</name>
</gene>
<dbReference type="GO" id="GO:0046578">
    <property type="term" value="P:regulation of Ras protein signal transduction"/>
    <property type="evidence" value="ECO:0007669"/>
    <property type="project" value="TreeGrafter"/>
</dbReference>
<feature type="region of interest" description="Disordered" evidence="1">
    <location>
        <begin position="141"/>
        <end position="173"/>
    </location>
</feature>
<evidence type="ECO:0000313" key="2">
    <source>
        <dbReference type="EMBL" id="PGH33721.1"/>
    </source>
</evidence>
<proteinExistence type="predicted"/>
<dbReference type="AlphaFoldDB" id="A0A2B7ZK40"/>
<evidence type="ECO:0000256" key="1">
    <source>
        <dbReference type="SAM" id="MobiDB-lite"/>
    </source>
</evidence>
<dbReference type="GO" id="GO:0005543">
    <property type="term" value="F:phospholipid binding"/>
    <property type="evidence" value="ECO:0007669"/>
    <property type="project" value="TreeGrafter"/>
</dbReference>
<dbReference type="Pfam" id="PF01161">
    <property type="entry name" value="PBP"/>
    <property type="match status" value="1"/>
</dbReference>
<evidence type="ECO:0008006" key="4">
    <source>
        <dbReference type="Google" id="ProtNLM"/>
    </source>
</evidence>
<dbReference type="SUPFAM" id="SSF49777">
    <property type="entry name" value="PEBP-like"/>
    <property type="match status" value="1"/>
</dbReference>
<dbReference type="PANTHER" id="PTHR11362">
    <property type="entry name" value="PHOSPHATIDYLETHANOLAMINE-BINDING PROTEIN"/>
    <property type="match status" value="1"/>
</dbReference>
<dbReference type="PANTHER" id="PTHR11362:SF148">
    <property type="entry name" value="CARBOXYPEPTIDASE Y INHIBITOR"/>
    <property type="match status" value="1"/>
</dbReference>